<dbReference type="GO" id="GO:0009313">
    <property type="term" value="P:oligosaccharide catabolic process"/>
    <property type="evidence" value="ECO:0007669"/>
    <property type="project" value="TreeGrafter"/>
</dbReference>
<comment type="similarity">
    <text evidence="1">Belongs to the glycosyl hydrolase 13 family.</text>
</comment>
<dbReference type="Gene3D" id="3.90.400.10">
    <property type="entry name" value="Oligo-1,6-glucosidase, Domain 2"/>
    <property type="match status" value="1"/>
</dbReference>
<protein>
    <submittedName>
        <fullName evidence="4">Glycoside hydrolase family 13 protein</fullName>
    </submittedName>
</protein>
<organism evidence="4 5">
    <name type="scientific">Humibacter ginsenosidimutans</name>
    <dbReference type="NCBI Taxonomy" id="2599293"/>
    <lineage>
        <taxon>Bacteria</taxon>
        <taxon>Bacillati</taxon>
        <taxon>Actinomycetota</taxon>
        <taxon>Actinomycetes</taxon>
        <taxon>Micrococcales</taxon>
        <taxon>Microbacteriaceae</taxon>
        <taxon>Humibacter</taxon>
    </lineage>
</organism>
<keyword evidence="5" id="KW-1185">Reference proteome</keyword>
<name>A0A5B8M736_9MICO</name>
<keyword evidence="4" id="KW-0378">Hydrolase</keyword>
<gene>
    <name evidence="4" type="ORF">FPZ11_15580</name>
</gene>
<dbReference type="AlphaFoldDB" id="A0A5B8M736"/>
<dbReference type="Gene3D" id="3.20.20.80">
    <property type="entry name" value="Glycosidases"/>
    <property type="match status" value="1"/>
</dbReference>
<evidence type="ECO:0000313" key="5">
    <source>
        <dbReference type="Proteomes" id="UP000320216"/>
    </source>
</evidence>
<dbReference type="InterPro" id="IPR006047">
    <property type="entry name" value="GH13_cat_dom"/>
</dbReference>
<dbReference type="Proteomes" id="UP000320216">
    <property type="component" value="Chromosome"/>
</dbReference>
<accession>A0A5B8M736</accession>
<sequence length="573" mass="63585">MKLSPRSSTAPVEGLADSPVAWWQTAVVYEVYVRSFADGNGDGIGDLEGVRSRLGYLRDLGVDALWFTPWYASPWVDGGYDVADYRQIHPDFGTVAEAETLIAEAAGLGIRTIVDVVPNHVSSQHSWFREALASAPGSEARSRFWFRPGRGVRGQEPPTRWPSSFSGETWTRTTNADGSPGEWYLHLFDAEQPDLNWDDPTVRNEFEDVLRFWFDRGVAGVRVDSAAFLVKDPGLPEMEAEGTAHPFLDRDEIHDIYRRWRLVTDEYPQRALVGEIWLPDLDRFARYLRPDELHMAFNFDFMVQPWDAGAFRHSIVETLAVHERVGAPATWVLSNHDITRPVTRYGRDDSAFSFETKRFGIPTDLERGTARARAAALLTGALPGVLYVYQGDELGLPEAEDLPTESRHDPMFFRSEGRDPGREGCRVPLPWTASGSSFGFSSASSGGSRRPWLPQPGDWGAYSVEAERADPRSMLSLYTGMIRLRRDLPDLTDEPLEWLPSDDDVLAFRRGAVSCVVNMSDHGIELPLGARVLIGSAPVAEGALAPDTAVWLHGESLPGDTASLPVARPASAD</sequence>
<dbReference type="InterPro" id="IPR045857">
    <property type="entry name" value="O16G_dom_2"/>
</dbReference>
<dbReference type="CDD" id="cd11332">
    <property type="entry name" value="AmyAc_OligoGlu_TS"/>
    <property type="match status" value="1"/>
</dbReference>
<evidence type="ECO:0000259" key="3">
    <source>
        <dbReference type="SMART" id="SM00642"/>
    </source>
</evidence>
<feature type="region of interest" description="Disordered" evidence="2">
    <location>
        <begin position="401"/>
        <end position="422"/>
    </location>
</feature>
<dbReference type="EMBL" id="CP042305">
    <property type="protein sequence ID" value="QDZ16001.1"/>
    <property type="molecule type" value="Genomic_DNA"/>
</dbReference>
<evidence type="ECO:0000256" key="2">
    <source>
        <dbReference type="SAM" id="MobiDB-lite"/>
    </source>
</evidence>
<reference evidence="4 5" key="1">
    <citation type="submission" date="2019-07" db="EMBL/GenBank/DDBJ databases">
        <title>Full genome sequence of Humibacter sp. WJ7-1.</title>
        <authorList>
            <person name="Im W.-T."/>
        </authorList>
    </citation>
    <scope>NUCLEOTIDE SEQUENCE [LARGE SCALE GENOMIC DNA]</scope>
    <source>
        <strain evidence="4 5">WJ7-1</strain>
    </source>
</reference>
<dbReference type="SMART" id="SM00642">
    <property type="entry name" value="Aamy"/>
    <property type="match status" value="1"/>
</dbReference>
<evidence type="ECO:0000256" key="1">
    <source>
        <dbReference type="ARBA" id="ARBA00008061"/>
    </source>
</evidence>
<feature type="domain" description="Glycosyl hydrolase family 13 catalytic" evidence="3">
    <location>
        <begin position="30"/>
        <end position="422"/>
    </location>
</feature>
<proteinExistence type="inferred from homology"/>
<dbReference type="Pfam" id="PF00128">
    <property type="entry name" value="Alpha-amylase"/>
    <property type="match status" value="1"/>
</dbReference>
<dbReference type="OrthoDB" id="9043248at2"/>
<dbReference type="PANTHER" id="PTHR10357">
    <property type="entry name" value="ALPHA-AMYLASE FAMILY MEMBER"/>
    <property type="match status" value="1"/>
</dbReference>
<dbReference type="GO" id="GO:0004556">
    <property type="term" value="F:alpha-amylase activity"/>
    <property type="evidence" value="ECO:0007669"/>
    <property type="project" value="TreeGrafter"/>
</dbReference>
<feature type="compositionally biased region" description="Basic and acidic residues" evidence="2">
    <location>
        <begin position="404"/>
        <end position="422"/>
    </location>
</feature>
<dbReference type="PANTHER" id="PTHR10357:SF179">
    <property type="entry name" value="NEUTRAL AND BASIC AMINO ACID TRANSPORT PROTEIN RBAT"/>
    <property type="match status" value="1"/>
</dbReference>
<dbReference type="RefSeq" id="WP_146322005.1">
    <property type="nucleotide sequence ID" value="NZ_CP042305.1"/>
</dbReference>
<dbReference type="InterPro" id="IPR017853">
    <property type="entry name" value="GH"/>
</dbReference>
<evidence type="ECO:0000313" key="4">
    <source>
        <dbReference type="EMBL" id="QDZ16001.1"/>
    </source>
</evidence>
<dbReference type="KEGG" id="huw:FPZ11_15580"/>
<dbReference type="SUPFAM" id="SSF51445">
    <property type="entry name" value="(Trans)glycosidases"/>
    <property type="match status" value="1"/>
</dbReference>